<feature type="compositionally biased region" description="Basic and acidic residues" evidence="4">
    <location>
        <begin position="721"/>
        <end position="737"/>
    </location>
</feature>
<dbReference type="PANTHER" id="PTHR31511">
    <property type="entry name" value="PROTEIN CBG23764"/>
    <property type="match status" value="1"/>
</dbReference>
<keyword evidence="1" id="KW-0479">Metal-binding</keyword>
<evidence type="ECO:0000256" key="2">
    <source>
        <dbReference type="ARBA" id="ARBA00022833"/>
    </source>
</evidence>
<feature type="region of interest" description="Disordered" evidence="4">
    <location>
        <begin position="720"/>
        <end position="741"/>
    </location>
</feature>
<dbReference type="InterPro" id="IPR014753">
    <property type="entry name" value="Arrestin_N"/>
</dbReference>
<dbReference type="GO" id="GO:0007165">
    <property type="term" value="P:signal transduction"/>
    <property type="evidence" value="ECO:0007669"/>
    <property type="project" value="InterPro"/>
</dbReference>
<keyword evidence="2" id="KW-0862">Zinc</keyword>
<dbReference type="SUPFAM" id="SSF81296">
    <property type="entry name" value="E set domains"/>
    <property type="match status" value="1"/>
</dbReference>
<reference evidence="6" key="1">
    <citation type="submission" date="2022-01" db="EMBL/GenBank/DDBJ databases">
        <authorList>
            <person name="King R."/>
        </authorList>
    </citation>
    <scope>NUCLEOTIDE SEQUENCE</scope>
</reference>
<feature type="compositionally biased region" description="Basic and acidic residues" evidence="4">
    <location>
        <begin position="471"/>
        <end position="482"/>
    </location>
</feature>
<proteinExistence type="predicted"/>
<name>A0A9N9SCR3_PHACE</name>
<dbReference type="OrthoDB" id="6784367at2759"/>
<gene>
    <name evidence="6" type="ORF">PHAECO_LOCUS4722</name>
</gene>
<evidence type="ECO:0000313" key="7">
    <source>
        <dbReference type="Proteomes" id="UP001153737"/>
    </source>
</evidence>
<keyword evidence="7" id="KW-1185">Reference proteome</keyword>
<dbReference type="EMBL" id="OU896721">
    <property type="protein sequence ID" value="CAG9817124.1"/>
    <property type="molecule type" value="Genomic_DNA"/>
</dbReference>
<evidence type="ECO:0000256" key="3">
    <source>
        <dbReference type="SAM" id="Coils"/>
    </source>
</evidence>
<dbReference type="Gene3D" id="2.60.40.840">
    <property type="match status" value="1"/>
</dbReference>
<dbReference type="InterPro" id="IPR046349">
    <property type="entry name" value="C1-like_sf"/>
</dbReference>
<protein>
    <recommendedName>
        <fullName evidence="5">Phorbol-ester/DAG-type domain-containing protein</fullName>
    </recommendedName>
</protein>
<sequence>MADEDGSSSHAVSKTGCKHCKKSVVHAVKCKKCNLIFHPRCLIQAAQAKSAVCRHEVQNDASKDSSDSECETDEDNENRDKLLERYIAENKLLRELVKELESKCDILNENCSLLKEKITFVTEKQVSSTKNLGSCKNPNTNQGQTPSINQSIPVNNSAPEVAATKRTFSTVAKFAHPESKLQQNVNSIINKNKNHQTIFTTEDVCAAVSNAQSANKLNELQNLGNEDEEHWEKVEPRRSRNNNRRFVVGRNDENTGISTVAKLVSLHVTRLHPTTKPDDLKKILINNFPEGSCKSHMSKHPELYASMKITYKCCKSKPFIHYVCIQCHSIFHKSCLLANKKKITMVEGNQIICCKREPNDQDEQTSILEKTINDLSEDSEMKNNYIEKLKKEKNIYIQQAIDMELEINTLLADHKKTIEELEDKIKDLEKIAHESVKPTKSICTQTRLVMSHKATTTDLQTREQASGDNEPMEKGMETDRGVGKCPKLNSQHRIESSSGAISKSSTSNESTNHNRKILLASNYHGRCLASYLSHQNENKYLSIQSIMKPKAHEDEVLNTAMTNTKAFTKNDLLFIWLHRHEMNTEKLEQFAINMAHTNTIFITEPYNYNTWRGNQYTYENNLFLSKTLHKYQNSVKVFECNNYLNGTHFFQRSNKLKNRGIYILGKALTGYISDPSTKLKKLNGKYTVNNISNDKKETTSNNAPLHSTYMYPRLSQVAPSSDEHETYPLNEGKKETASENAPLHSTHNMYPRLSQVAPSSDEQKILDESELPSIQNFYNKLNDTNISDDDYAHARKVWESFELKSLGEYSDLYMRTDILLLADVMENFRASSLKTYGLDPAWYYTMPGYTWDCMLKYTGCKLQIIKDIDMVMFVEQAIRGGVSVCCNRYGREDEEVMGLKFCNEAIMCLVQLYPPHPGIPQDVTPLQSGELQLINGIASFYEAIHIIELEKHFRSVDLIGTLLSDSIFLHASVLQSTPTQDHQVHKSSTNTSIGNNA</sequence>
<feature type="region of interest" description="Disordered" evidence="4">
    <location>
        <begin position="131"/>
        <end position="154"/>
    </location>
</feature>
<dbReference type="AlphaFoldDB" id="A0A9N9SCR3"/>
<feature type="region of interest" description="Disordered" evidence="4">
    <location>
        <begin position="453"/>
        <end position="512"/>
    </location>
</feature>
<dbReference type="SUPFAM" id="SSF57889">
    <property type="entry name" value="Cysteine-rich domain"/>
    <property type="match status" value="1"/>
</dbReference>
<dbReference type="GO" id="GO:0046872">
    <property type="term" value="F:metal ion binding"/>
    <property type="evidence" value="ECO:0007669"/>
    <property type="project" value="UniProtKB-KW"/>
</dbReference>
<dbReference type="PANTHER" id="PTHR31511:SF12">
    <property type="entry name" value="RHO TERMINATION FACTOR N-TERMINAL DOMAIN-CONTAINING PROTEIN"/>
    <property type="match status" value="1"/>
</dbReference>
<accession>A0A9N9SCR3</accession>
<dbReference type="Proteomes" id="UP001153737">
    <property type="component" value="Chromosome 15"/>
</dbReference>
<feature type="domain" description="Phorbol-ester/DAG-type" evidence="5">
    <location>
        <begin position="9"/>
        <end position="53"/>
    </location>
</feature>
<feature type="compositionally biased region" description="Polar residues" evidence="4">
    <location>
        <begin position="453"/>
        <end position="467"/>
    </location>
</feature>
<evidence type="ECO:0000256" key="1">
    <source>
        <dbReference type="ARBA" id="ARBA00022723"/>
    </source>
</evidence>
<dbReference type="InterPro" id="IPR014756">
    <property type="entry name" value="Ig_E-set"/>
</dbReference>
<keyword evidence="3" id="KW-0175">Coiled coil</keyword>
<reference evidence="6" key="2">
    <citation type="submission" date="2022-10" db="EMBL/GenBank/DDBJ databases">
        <authorList>
            <consortium name="ENA_rothamsted_submissions"/>
            <consortium name="culmorum"/>
            <person name="King R."/>
        </authorList>
    </citation>
    <scope>NUCLEOTIDE SEQUENCE</scope>
</reference>
<feature type="coiled-coil region" evidence="3">
    <location>
        <begin position="83"/>
        <end position="117"/>
    </location>
</feature>
<evidence type="ECO:0000313" key="6">
    <source>
        <dbReference type="EMBL" id="CAG9817124.1"/>
    </source>
</evidence>
<dbReference type="PROSITE" id="PS50081">
    <property type="entry name" value="ZF_DAG_PE_2"/>
    <property type="match status" value="1"/>
</dbReference>
<evidence type="ECO:0000256" key="4">
    <source>
        <dbReference type="SAM" id="MobiDB-lite"/>
    </source>
</evidence>
<dbReference type="InterPro" id="IPR002219">
    <property type="entry name" value="PKC_DAG/PE"/>
</dbReference>
<feature type="coiled-coil region" evidence="3">
    <location>
        <begin position="372"/>
        <end position="431"/>
    </location>
</feature>
<evidence type="ECO:0000259" key="5">
    <source>
        <dbReference type="PROSITE" id="PS50081"/>
    </source>
</evidence>
<feature type="compositionally biased region" description="Low complexity" evidence="4">
    <location>
        <begin position="496"/>
        <end position="507"/>
    </location>
</feature>
<organism evidence="6 7">
    <name type="scientific">Phaedon cochleariae</name>
    <name type="common">Mustard beetle</name>
    <dbReference type="NCBI Taxonomy" id="80249"/>
    <lineage>
        <taxon>Eukaryota</taxon>
        <taxon>Metazoa</taxon>
        <taxon>Ecdysozoa</taxon>
        <taxon>Arthropoda</taxon>
        <taxon>Hexapoda</taxon>
        <taxon>Insecta</taxon>
        <taxon>Pterygota</taxon>
        <taxon>Neoptera</taxon>
        <taxon>Endopterygota</taxon>
        <taxon>Coleoptera</taxon>
        <taxon>Polyphaga</taxon>
        <taxon>Cucujiformia</taxon>
        <taxon>Chrysomeloidea</taxon>
        <taxon>Chrysomelidae</taxon>
        <taxon>Chrysomelinae</taxon>
        <taxon>Chrysomelini</taxon>
        <taxon>Phaedon</taxon>
    </lineage>
</organism>